<feature type="compositionally biased region" description="Acidic residues" evidence="1">
    <location>
        <begin position="173"/>
        <end position="198"/>
    </location>
</feature>
<dbReference type="AlphaFoldDB" id="A0AAV5UJY5"/>
<proteinExistence type="predicted"/>
<accession>A0AAV5UJY5</accession>
<sequence length="342" mass="37793">MAESDGIGMDFELSGEFRRRQPSFHSCLSRSAPKRSAARPLDWDLFESHMPQRPRLEEGIISSKLLVRGAMEQASTMLGEEATDSDGASSDTPMEGTDGTSGRTSANGTDSSDHSRVPSDMTDASTPSMETPPGSPEDSDEPQRIVRPEDISLHNPDSGLGYRASQNEYHTDDSDDGLEEDEDEESEKEDGEVTEPDEFPPSHPSSPCPDGEHDDYVPRSPSPDRFDEDFDGLRSESTLPYSTPLDLQMSFDPTVHMGLLMIDPSHQYRFNELHRPMSSSGSSTAYDTLLREYENVNAIRFEQLENALMLNTELDDLEEIVEVIEEEDGPPANPPSSPAFPS</sequence>
<name>A0AAV5UJY5_9BILA</name>
<evidence type="ECO:0000313" key="2">
    <source>
        <dbReference type="EMBL" id="GMT06642.1"/>
    </source>
</evidence>
<feature type="region of interest" description="Disordered" evidence="1">
    <location>
        <begin position="1"/>
        <end position="40"/>
    </location>
</feature>
<reference evidence="2" key="1">
    <citation type="submission" date="2023-10" db="EMBL/GenBank/DDBJ databases">
        <title>Genome assembly of Pristionchus species.</title>
        <authorList>
            <person name="Yoshida K."/>
            <person name="Sommer R.J."/>
        </authorList>
    </citation>
    <scope>NUCLEOTIDE SEQUENCE</scope>
    <source>
        <strain evidence="2">RS0144</strain>
    </source>
</reference>
<feature type="region of interest" description="Disordered" evidence="1">
    <location>
        <begin position="72"/>
        <end position="243"/>
    </location>
</feature>
<organism evidence="2 3">
    <name type="scientific">Pristionchus entomophagus</name>
    <dbReference type="NCBI Taxonomy" id="358040"/>
    <lineage>
        <taxon>Eukaryota</taxon>
        <taxon>Metazoa</taxon>
        <taxon>Ecdysozoa</taxon>
        <taxon>Nematoda</taxon>
        <taxon>Chromadorea</taxon>
        <taxon>Rhabditida</taxon>
        <taxon>Rhabditina</taxon>
        <taxon>Diplogasteromorpha</taxon>
        <taxon>Diplogasteroidea</taxon>
        <taxon>Neodiplogasteridae</taxon>
        <taxon>Pristionchus</taxon>
    </lineage>
</organism>
<evidence type="ECO:0000313" key="3">
    <source>
        <dbReference type="Proteomes" id="UP001432027"/>
    </source>
</evidence>
<feature type="compositionally biased region" description="Basic and acidic residues" evidence="1">
    <location>
        <begin position="141"/>
        <end position="152"/>
    </location>
</feature>
<keyword evidence="3" id="KW-1185">Reference proteome</keyword>
<dbReference type="EMBL" id="BTSX01000006">
    <property type="protein sequence ID" value="GMT06642.1"/>
    <property type="molecule type" value="Genomic_DNA"/>
</dbReference>
<feature type="compositionally biased region" description="Basic and acidic residues" evidence="1">
    <location>
        <begin position="210"/>
        <end position="225"/>
    </location>
</feature>
<feature type="compositionally biased region" description="Polar residues" evidence="1">
    <location>
        <begin position="86"/>
        <end position="110"/>
    </location>
</feature>
<comment type="caution">
    <text evidence="2">The sequence shown here is derived from an EMBL/GenBank/DDBJ whole genome shotgun (WGS) entry which is preliminary data.</text>
</comment>
<protein>
    <submittedName>
        <fullName evidence="2">Uncharacterized protein</fullName>
    </submittedName>
</protein>
<evidence type="ECO:0000256" key="1">
    <source>
        <dbReference type="SAM" id="MobiDB-lite"/>
    </source>
</evidence>
<dbReference type="Proteomes" id="UP001432027">
    <property type="component" value="Unassembled WGS sequence"/>
</dbReference>
<gene>
    <name evidence="2" type="ORF">PENTCL1PPCAC_28816</name>
</gene>